<evidence type="ECO:0000313" key="2">
    <source>
        <dbReference type="EMBL" id="KAG2868820.1"/>
    </source>
</evidence>
<feature type="compositionally biased region" description="Low complexity" evidence="1">
    <location>
        <begin position="189"/>
        <end position="207"/>
    </location>
</feature>
<dbReference type="OrthoDB" id="433924at2759"/>
<sequence>MERSVSSACSSRDNPPEVTLENDVTGLTSVTGSQRPIHSDQLMNAVETCRSLHPTSVGVRTRSAARAVATSPQDLAAWTSRMLIYPRQGQAVELQATPVATTTPTTPPTNFSPRPTPWAPDAVAISDFVLLRQSAVRFVRDAITSAVDRQKENDDRRRRKNTEVMPLATVFCYLRKVSNPVLDAAASTTESPAAAASPVVRAAPRSPLTAPESHAPASPFDAPDPQDVAVCPPALQDAVPPASALADQPSFQRDGPAPLADSSGNLRHIVEEILDHDDLRARPTRPALDFIEWGHGGTCCDGSIPDHRQHLVRRLGPMADSWEPCSTLLQDVPDAVTAYEQARVGDMASRV</sequence>
<keyword evidence="5" id="KW-1185">Reference proteome</keyword>
<proteinExistence type="predicted"/>
<comment type="caution">
    <text evidence="4">The sequence shown here is derived from an EMBL/GenBank/DDBJ whole genome shotgun (WGS) entry which is preliminary data.</text>
</comment>
<evidence type="ECO:0000313" key="4">
    <source>
        <dbReference type="EMBL" id="RAW39876.1"/>
    </source>
</evidence>
<dbReference type="AlphaFoldDB" id="A0A329SV85"/>
<dbReference type="Proteomes" id="UP000735874">
    <property type="component" value="Unassembled WGS sequence"/>
</dbReference>
<gene>
    <name evidence="4" type="ORF">PC110_g3885</name>
    <name evidence="2" type="ORF">PC113_g736</name>
    <name evidence="3" type="ORF">PC117_g1275</name>
</gene>
<reference evidence="4 5" key="1">
    <citation type="submission" date="2018-01" db="EMBL/GenBank/DDBJ databases">
        <title>Draft genome of the strawberry crown rot pathogen Phytophthora cactorum.</title>
        <authorList>
            <person name="Armitage A.D."/>
            <person name="Lysoe E."/>
            <person name="Nellist C.F."/>
            <person name="Harrison R.J."/>
            <person name="Brurberg M.B."/>
        </authorList>
    </citation>
    <scope>NUCLEOTIDE SEQUENCE [LARGE SCALE GENOMIC DNA]</scope>
    <source>
        <strain evidence="4 5">10300</strain>
    </source>
</reference>
<dbReference type="EMBL" id="RCMG01000007">
    <property type="protein sequence ID" value="KAG2868820.1"/>
    <property type="molecule type" value="Genomic_DNA"/>
</dbReference>
<dbReference type="Proteomes" id="UP000736787">
    <property type="component" value="Unassembled WGS sequence"/>
</dbReference>
<feature type="region of interest" description="Disordered" evidence="1">
    <location>
        <begin position="1"/>
        <end position="21"/>
    </location>
</feature>
<organism evidence="4 5">
    <name type="scientific">Phytophthora cactorum</name>
    <dbReference type="NCBI Taxonomy" id="29920"/>
    <lineage>
        <taxon>Eukaryota</taxon>
        <taxon>Sar</taxon>
        <taxon>Stramenopiles</taxon>
        <taxon>Oomycota</taxon>
        <taxon>Peronosporomycetes</taxon>
        <taxon>Peronosporales</taxon>
        <taxon>Peronosporaceae</taxon>
        <taxon>Phytophthora</taxon>
    </lineage>
</organism>
<feature type="region of interest" description="Disordered" evidence="1">
    <location>
        <begin position="189"/>
        <end position="263"/>
    </location>
</feature>
<evidence type="ECO:0000313" key="5">
    <source>
        <dbReference type="Proteomes" id="UP000251314"/>
    </source>
</evidence>
<dbReference type="Proteomes" id="UP000251314">
    <property type="component" value="Unassembled WGS sequence"/>
</dbReference>
<dbReference type="EMBL" id="MJFZ01000057">
    <property type="protein sequence ID" value="RAW39876.1"/>
    <property type="molecule type" value="Genomic_DNA"/>
</dbReference>
<dbReference type="VEuPathDB" id="FungiDB:PC110_g3885"/>
<name>A0A329SV85_9STRA</name>
<protein>
    <submittedName>
        <fullName evidence="4">Uncharacterized protein</fullName>
    </submittedName>
</protein>
<reference evidence="2" key="2">
    <citation type="submission" date="2018-10" db="EMBL/GenBank/DDBJ databases">
        <title>Effector identification in a new, highly contiguous assembly of the strawberry crown rot pathogen Phytophthora cactorum.</title>
        <authorList>
            <person name="Armitage A.D."/>
            <person name="Nellist C.F."/>
            <person name="Bates H."/>
            <person name="Vickerstaff R.J."/>
            <person name="Harrison R.J."/>
        </authorList>
    </citation>
    <scope>NUCLEOTIDE SEQUENCE</scope>
    <source>
        <strain evidence="2">15-7</strain>
        <strain evidence="3">4040</strain>
    </source>
</reference>
<dbReference type="EMBL" id="RCMK01000014">
    <property type="protein sequence ID" value="KAG2954390.1"/>
    <property type="molecule type" value="Genomic_DNA"/>
</dbReference>
<feature type="compositionally biased region" description="Polar residues" evidence="1">
    <location>
        <begin position="1"/>
        <end position="13"/>
    </location>
</feature>
<evidence type="ECO:0000313" key="3">
    <source>
        <dbReference type="EMBL" id="KAG2954390.1"/>
    </source>
</evidence>
<evidence type="ECO:0000256" key="1">
    <source>
        <dbReference type="SAM" id="MobiDB-lite"/>
    </source>
</evidence>
<accession>A0A329SV85</accession>